<dbReference type="PRINTS" id="PR00111">
    <property type="entry name" value="ABHYDROLASE"/>
</dbReference>
<evidence type="ECO:0000313" key="2">
    <source>
        <dbReference type="EMBL" id="SPM36700.1"/>
    </source>
</evidence>
<dbReference type="NCBIfam" id="NF002873">
    <property type="entry name" value="PRK03204.1"/>
    <property type="match status" value="1"/>
</dbReference>
<dbReference type="OrthoDB" id="812569at2"/>
<keyword evidence="3" id="KW-1185">Reference proteome</keyword>
<gene>
    <name evidence="2" type="ORF">MRAB57_4541</name>
</gene>
<evidence type="ECO:0000313" key="3">
    <source>
        <dbReference type="Proteomes" id="UP000240988"/>
    </source>
</evidence>
<dbReference type="AlphaFoldDB" id="A0A2U3NYV6"/>
<reference evidence="2 3" key="1">
    <citation type="submission" date="2017-01" db="EMBL/GenBank/DDBJ databases">
        <authorList>
            <consortium name="Urmite Genomes"/>
        </authorList>
    </citation>
    <scope>NUCLEOTIDE SEQUENCE [LARGE SCALE GENOMIC DNA]</scope>
    <source>
        <strain evidence="2 3">AB57</strain>
    </source>
</reference>
<accession>A0A2U3NYV6</accession>
<keyword evidence="2" id="KW-0378">Hydrolase</keyword>
<protein>
    <submittedName>
        <fullName evidence="2">Lysophospholipase, alpha-beta hydrolase superfamily</fullName>
    </submittedName>
</protein>
<dbReference type="SUPFAM" id="SSF53474">
    <property type="entry name" value="alpha/beta-Hydrolases"/>
    <property type="match status" value="1"/>
</dbReference>
<evidence type="ECO:0000259" key="1">
    <source>
        <dbReference type="Pfam" id="PF00561"/>
    </source>
</evidence>
<sequence>MNVDFTPDPDLYPFEPRWFDSSRGRLHYVDEGDGPPLVMYHGNPTWSFLYRDIIVALRDRFRCIAVDYLGFGLSERPAGFGYTAEEHARVVGELVDHLGLDGYLTMGQDWGGPISMAVAVQRAERVRGVVLGNTWFWPADLPTQIFSRVMSSYPMQRAILQRNFFVERLIPPATARRPSPAVMEHYRGVQPSPAARVGIAQLPKELRAARPLLDRLSREVPAKLGAKPALFVWGMKDLAFKPGRTLPRMRAAFPDHTLVELPWASHFIQEDAPGEIAAAISERFG</sequence>
<proteinExistence type="predicted"/>
<dbReference type="PANTHER" id="PTHR43798">
    <property type="entry name" value="MONOACYLGLYCEROL LIPASE"/>
    <property type="match status" value="1"/>
</dbReference>
<dbReference type="PRINTS" id="PR00412">
    <property type="entry name" value="EPOXHYDRLASE"/>
</dbReference>
<feature type="domain" description="AB hydrolase-1" evidence="1">
    <location>
        <begin position="35"/>
        <end position="273"/>
    </location>
</feature>
<dbReference type="RefSeq" id="WP_077089347.1">
    <property type="nucleotide sequence ID" value="NZ_LT721901.1"/>
</dbReference>
<dbReference type="InterPro" id="IPR029058">
    <property type="entry name" value="AB_hydrolase_fold"/>
</dbReference>
<dbReference type="Pfam" id="PF00561">
    <property type="entry name" value="Abhydrolase_1"/>
    <property type="match status" value="1"/>
</dbReference>
<name>A0A2U3NYV6_9MYCO</name>
<dbReference type="STRING" id="1841860.GCA_900157375_04544"/>
<dbReference type="Gene3D" id="3.40.50.1820">
    <property type="entry name" value="alpha/beta hydrolase"/>
    <property type="match status" value="1"/>
</dbReference>
<dbReference type="GO" id="GO:0016787">
    <property type="term" value="F:hydrolase activity"/>
    <property type="evidence" value="ECO:0007669"/>
    <property type="project" value="UniProtKB-KW"/>
</dbReference>
<dbReference type="Proteomes" id="UP000240988">
    <property type="component" value="Unassembled WGS sequence"/>
</dbReference>
<dbReference type="PANTHER" id="PTHR43798:SF24">
    <property type="entry name" value="CIS-3-ALKYL-4-ALKYLOXETAN-2-ONE DECARBOXYLASE"/>
    <property type="match status" value="1"/>
</dbReference>
<dbReference type="InterPro" id="IPR000073">
    <property type="entry name" value="AB_hydrolase_1"/>
</dbReference>
<dbReference type="EMBL" id="FUFA01000005">
    <property type="protein sequence ID" value="SPM36700.1"/>
    <property type="molecule type" value="Genomic_DNA"/>
</dbReference>
<organism evidence="2 3">
    <name type="scientific">Mycobacterium rhizamassiliense</name>
    <dbReference type="NCBI Taxonomy" id="1841860"/>
    <lineage>
        <taxon>Bacteria</taxon>
        <taxon>Bacillati</taxon>
        <taxon>Actinomycetota</taxon>
        <taxon>Actinomycetes</taxon>
        <taxon>Mycobacteriales</taxon>
        <taxon>Mycobacteriaceae</taxon>
        <taxon>Mycobacterium</taxon>
    </lineage>
</organism>
<dbReference type="InterPro" id="IPR000639">
    <property type="entry name" value="Epox_hydrolase-like"/>
</dbReference>
<dbReference type="GO" id="GO:0016020">
    <property type="term" value="C:membrane"/>
    <property type="evidence" value="ECO:0007669"/>
    <property type="project" value="TreeGrafter"/>
</dbReference>
<dbReference type="InterPro" id="IPR050266">
    <property type="entry name" value="AB_hydrolase_sf"/>
</dbReference>